<name>A0A2W1NKW6_PAEXE</name>
<dbReference type="EMBL" id="NHRJ02000010">
    <property type="protein sequence ID" value="PZE20055.1"/>
    <property type="molecule type" value="Genomic_DNA"/>
</dbReference>
<protein>
    <recommendedName>
        <fullName evidence="4">ABC transporter substrate-binding protein</fullName>
    </recommendedName>
</protein>
<dbReference type="OrthoDB" id="9768630at2"/>
<proteinExistence type="predicted"/>
<evidence type="ECO:0000256" key="1">
    <source>
        <dbReference type="SAM" id="SignalP"/>
    </source>
</evidence>
<reference evidence="2" key="1">
    <citation type="submission" date="2018-06" db="EMBL/GenBank/DDBJ databases">
        <title>Paenibacillus xerothermodurans sp. nov. an extremely dry heat resistant spore forming bacterium isolated from the soil of Cape Canaveral, Florida.</title>
        <authorList>
            <person name="Seuylemezian A."/>
            <person name="Kaur N."/>
            <person name="Patil P."/>
            <person name="Patil P."/>
            <person name="Mayilraj S."/>
            <person name="Vaishampayan P."/>
        </authorList>
    </citation>
    <scope>NUCLEOTIDE SEQUENCE [LARGE SCALE GENOMIC DNA]</scope>
    <source>
        <strain evidence="2">ATCC 27380</strain>
    </source>
</reference>
<dbReference type="Proteomes" id="UP000214746">
    <property type="component" value="Unassembled WGS sequence"/>
</dbReference>
<comment type="caution">
    <text evidence="2">The sequence shown here is derived from an EMBL/GenBank/DDBJ whole genome shotgun (WGS) entry which is preliminary data.</text>
</comment>
<evidence type="ECO:0008006" key="4">
    <source>
        <dbReference type="Google" id="ProtNLM"/>
    </source>
</evidence>
<dbReference type="Gene3D" id="3.40.190.10">
    <property type="entry name" value="Periplasmic binding protein-like II"/>
    <property type="match status" value="1"/>
</dbReference>
<keyword evidence="1" id="KW-0732">Signal</keyword>
<dbReference type="PANTHER" id="PTHR43649">
    <property type="entry name" value="ARABINOSE-BINDING PROTEIN-RELATED"/>
    <property type="match status" value="1"/>
</dbReference>
<organism evidence="2 3">
    <name type="scientific">Paenibacillus xerothermodurans</name>
    <dbReference type="NCBI Taxonomy" id="1977292"/>
    <lineage>
        <taxon>Bacteria</taxon>
        <taxon>Bacillati</taxon>
        <taxon>Bacillota</taxon>
        <taxon>Bacilli</taxon>
        <taxon>Bacillales</taxon>
        <taxon>Paenibacillaceae</taxon>
        <taxon>Paenibacillus</taxon>
    </lineage>
</organism>
<dbReference type="AlphaFoldDB" id="A0A2W1NKW6"/>
<sequence length="427" mass="46992">MVRKKWLAMALAGGLALTGCSNGGTANEGTAQSADGTITINFINGFTGGDGAYMKKITDGFNSSQQKYVIKEIQEKEHYTKFKSGNFDVVVIHGNNLHTYKQDGMIQEISPIMDKAGLKEADFDPAGVNLAKLDSKMYAVPLDIHPLTMFYDKALAPQPPATYDDLIQLQASLQAKDKNLYALGVPSSGLVEFYMMTIAAQNGIELQQDNYLNFSQPEFADALLTFNKMIHADRLSPAGLGVDGEFQAFMKEAKDSNASVKTAVAVTGPWYYSAAKQKYGDQLGIAAVPMLGKKPATYGNSHTIAVSAKAQDQQVLDGIAEFLRYMYTPQNLIHWAEAGQAPVHKPTMDFIVQNKDKYPLSYVNQQQFASFIKAPFVYQFGEQIRYLNETVFSKMVSTPNMTKDQLMKELETATKRAQQIAATEPGK</sequence>
<dbReference type="PROSITE" id="PS51257">
    <property type="entry name" value="PROKAR_LIPOPROTEIN"/>
    <property type="match status" value="1"/>
</dbReference>
<evidence type="ECO:0000313" key="2">
    <source>
        <dbReference type="EMBL" id="PZE20055.1"/>
    </source>
</evidence>
<keyword evidence="3" id="KW-1185">Reference proteome</keyword>
<evidence type="ECO:0000313" key="3">
    <source>
        <dbReference type="Proteomes" id="UP000214746"/>
    </source>
</evidence>
<feature type="chain" id="PRO_5039521161" description="ABC transporter substrate-binding protein" evidence="1">
    <location>
        <begin position="27"/>
        <end position="427"/>
    </location>
</feature>
<dbReference type="RefSeq" id="WP_089200876.1">
    <property type="nucleotide sequence ID" value="NZ_NHRJ02000010.1"/>
</dbReference>
<dbReference type="SUPFAM" id="SSF53850">
    <property type="entry name" value="Periplasmic binding protein-like II"/>
    <property type="match status" value="1"/>
</dbReference>
<dbReference type="PANTHER" id="PTHR43649:SF12">
    <property type="entry name" value="DIACETYLCHITOBIOSE BINDING PROTEIN DASA"/>
    <property type="match status" value="1"/>
</dbReference>
<accession>A0A2W1NKW6</accession>
<dbReference type="InterPro" id="IPR050490">
    <property type="entry name" value="Bact_solute-bd_prot1"/>
</dbReference>
<feature type="signal peptide" evidence="1">
    <location>
        <begin position="1"/>
        <end position="26"/>
    </location>
</feature>
<gene>
    <name evidence="2" type="ORF">CBW46_015350</name>
</gene>